<dbReference type="InterPro" id="IPR016071">
    <property type="entry name" value="Staphylococal_nuclease_OB-fold"/>
</dbReference>
<dbReference type="PROSITE" id="PS50830">
    <property type="entry name" value="TNASE_3"/>
    <property type="match status" value="1"/>
</dbReference>
<gene>
    <name evidence="2" type="ORF">ACFODU_06005</name>
</gene>
<evidence type="ECO:0000313" key="2">
    <source>
        <dbReference type="EMBL" id="MFC3097355.1"/>
    </source>
</evidence>
<comment type="caution">
    <text evidence="2">The sequence shown here is derived from an EMBL/GenBank/DDBJ whole genome shotgun (WGS) entry which is preliminary data.</text>
</comment>
<dbReference type="InterPro" id="IPR035437">
    <property type="entry name" value="SNase_OB-fold_sf"/>
</dbReference>
<keyword evidence="3" id="KW-1185">Reference proteome</keyword>
<feature type="domain" description="TNase-like" evidence="1">
    <location>
        <begin position="13"/>
        <end position="112"/>
    </location>
</feature>
<reference evidence="3" key="1">
    <citation type="journal article" date="2019" name="Int. J. Syst. Evol. Microbiol.">
        <title>The Global Catalogue of Microorganisms (GCM) 10K type strain sequencing project: providing services to taxonomists for standard genome sequencing and annotation.</title>
        <authorList>
            <consortium name="The Broad Institute Genomics Platform"/>
            <consortium name="The Broad Institute Genome Sequencing Center for Infectious Disease"/>
            <person name="Wu L."/>
            <person name="Ma J."/>
        </authorList>
    </citation>
    <scope>NUCLEOTIDE SEQUENCE [LARGE SCALE GENOMIC DNA]</scope>
    <source>
        <strain evidence="3">KCTC 52607</strain>
    </source>
</reference>
<dbReference type="EMBL" id="JBHRST010000008">
    <property type="protein sequence ID" value="MFC3097355.1"/>
    <property type="molecule type" value="Genomic_DNA"/>
</dbReference>
<protein>
    <submittedName>
        <fullName evidence="2">Thermonuclease family protein</fullName>
    </submittedName>
</protein>
<evidence type="ECO:0000313" key="3">
    <source>
        <dbReference type="Proteomes" id="UP001595456"/>
    </source>
</evidence>
<dbReference type="SUPFAM" id="SSF50199">
    <property type="entry name" value="Staphylococcal nuclease"/>
    <property type="match status" value="1"/>
</dbReference>
<organism evidence="2 3">
    <name type="scientific">Alteraurantiacibacter palmitatis</name>
    <dbReference type="NCBI Taxonomy" id="2054628"/>
    <lineage>
        <taxon>Bacteria</taxon>
        <taxon>Pseudomonadati</taxon>
        <taxon>Pseudomonadota</taxon>
        <taxon>Alphaproteobacteria</taxon>
        <taxon>Sphingomonadales</taxon>
        <taxon>Erythrobacteraceae</taxon>
        <taxon>Alteraurantiacibacter</taxon>
    </lineage>
</organism>
<accession>A0ABV7E3Q4</accession>
<name>A0ABV7E3Q4_9SPHN</name>
<proteinExistence type="predicted"/>
<dbReference type="RefSeq" id="WP_336926126.1">
    <property type="nucleotide sequence ID" value="NZ_JBANRO010000006.1"/>
</dbReference>
<sequence length="112" mass="12223">MSFAFICAAAFAIDGDTLRCANIAEAGGRVRLARIDAAELHEPGGPEAREALQAMLTGPVFCRQVDVTQDRPQGVPRNDRYGRIVARCRVGERGHDLSERMVRAGQAQRWGS</sequence>
<evidence type="ECO:0000259" key="1">
    <source>
        <dbReference type="PROSITE" id="PS50830"/>
    </source>
</evidence>
<dbReference type="Gene3D" id="2.40.50.90">
    <property type="match status" value="1"/>
</dbReference>
<dbReference type="Pfam" id="PF00565">
    <property type="entry name" value="SNase"/>
    <property type="match status" value="1"/>
</dbReference>
<dbReference type="Proteomes" id="UP001595456">
    <property type="component" value="Unassembled WGS sequence"/>
</dbReference>